<dbReference type="PROSITE" id="PS50011">
    <property type="entry name" value="PROTEIN_KINASE_DOM"/>
    <property type="match status" value="1"/>
</dbReference>
<organism evidence="9">
    <name type="scientific">Xenopus tropicalis</name>
    <name type="common">Western clawed frog</name>
    <name type="synonym">Silurana tropicalis</name>
    <dbReference type="NCBI Taxonomy" id="8364"/>
    <lineage>
        <taxon>Eukaryota</taxon>
        <taxon>Metazoa</taxon>
        <taxon>Chordata</taxon>
        <taxon>Craniata</taxon>
        <taxon>Vertebrata</taxon>
        <taxon>Euteleostomi</taxon>
        <taxon>Amphibia</taxon>
        <taxon>Batrachia</taxon>
        <taxon>Anura</taxon>
        <taxon>Pipoidea</taxon>
        <taxon>Pipidae</taxon>
        <taxon>Xenopodinae</taxon>
        <taxon>Xenopus</taxon>
        <taxon>Silurana</taxon>
    </lineage>
</organism>
<name>F7DRP2_XENTR</name>
<dbReference type="eggNOG" id="KOG1167">
    <property type="taxonomic scope" value="Eukaryota"/>
</dbReference>
<dbReference type="Pfam" id="PF00069">
    <property type="entry name" value="Pkinase"/>
    <property type="match status" value="2"/>
</dbReference>
<dbReference type="Gene3D" id="3.30.200.20">
    <property type="entry name" value="Phosphorylase Kinase, domain 1"/>
    <property type="match status" value="1"/>
</dbReference>
<dbReference type="InterPro" id="IPR011009">
    <property type="entry name" value="Kinase-like_dom_sf"/>
</dbReference>
<evidence type="ECO:0000256" key="7">
    <source>
        <dbReference type="PROSITE-ProRule" id="PRU10141"/>
    </source>
</evidence>
<evidence type="ECO:0000256" key="6">
    <source>
        <dbReference type="ARBA" id="ARBA00022840"/>
    </source>
</evidence>
<dbReference type="Xenbase" id="XB-GENE-951314">
    <property type="gene designation" value="cdc7"/>
</dbReference>
<dbReference type="AlphaFoldDB" id="F7DRP2"/>
<dbReference type="GO" id="GO:0004674">
    <property type="term" value="F:protein serine/threonine kinase activity"/>
    <property type="evidence" value="ECO:0007669"/>
    <property type="project" value="UniProtKB-KW"/>
</dbReference>
<feature type="binding site" evidence="7">
    <location>
        <position position="59"/>
    </location>
    <ligand>
        <name>ATP</name>
        <dbReference type="ChEBI" id="CHEBI:30616"/>
    </ligand>
</feature>
<keyword evidence="2" id="KW-0723">Serine/threonine-protein kinase</keyword>
<evidence type="ECO:0000259" key="8">
    <source>
        <dbReference type="PROSITE" id="PS50011"/>
    </source>
</evidence>
<keyword evidence="5" id="KW-0418">Kinase</keyword>
<dbReference type="Ensembl" id="ENSXETT00000049791">
    <property type="protein sequence ID" value="ENSXETP00000049791"/>
    <property type="gene ID" value="ENSXETG00000023034"/>
</dbReference>
<reference evidence="9" key="1">
    <citation type="journal article" date="2010" name="Science">
        <title>The genome of the Western clawed frog Xenopus tropicalis.</title>
        <authorList>
            <person name="Hellsten U."/>
            <person name="Harland R.M."/>
            <person name="Gilchrist M.J."/>
            <person name="Hendrix D."/>
            <person name="Jurka J."/>
            <person name="Kapitonov V."/>
            <person name="Ovcharenko I."/>
            <person name="Putnam N.H."/>
            <person name="Shu S."/>
            <person name="Taher L."/>
            <person name="Blitz I.L."/>
            <person name="Blumberg B."/>
            <person name="Dichmann D.S."/>
            <person name="Dubchak I."/>
            <person name="Amaya E."/>
            <person name="Detter J.C."/>
            <person name="Fletcher R."/>
            <person name="Gerhard D.S."/>
            <person name="Goodstein D."/>
            <person name="Graves T."/>
            <person name="Grigoriev I.V."/>
            <person name="Grimwood J."/>
            <person name="Kawashima T."/>
            <person name="Lindquist E."/>
            <person name="Lucas S.M."/>
            <person name="Mead P.E."/>
            <person name="Mitros T."/>
            <person name="Ogino H."/>
            <person name="Ohta Y."/>
            <person name="Poliakov A.V."/>
            <person name="Pollet N."/>
            <person name="Robert J."/>
            <person name="Salamov A."/>
            <person name="Sater A.K."/>
            <person name="Schmutz J."/>
            <person name="Terry A."/>
            <person name="Vize P.D."/>
            <person name="Warren W.C."/>
            <person name="Wells D."/>
            <person name="Wills A."/>
            <person name="Wilson R.K."/>
            <person name="Zimmerman L.B."/>
            <person name="Zorn A.M."/>
            <person name="Grainger R."/>
            <person name="Grammer T."/>
            <person name="Khokha M.K."/>
            <person name="Richardson P.M."/>
            <person name="Rokhsar D.S."/>
        </authorList>
    </citation>
    <scope>NUCLEOTIDE SEQUENCE [LARGE SCALE GENOMIC DNA]</scope>
    <source>
        <strain evidence="9">Nigerian</strain>
    </source>
</reference>
<dbReference type="PANTHER" id="PTHR44167">
    <property type="entry name" value="OVARIAN-SPECIFIC SERINE/THREONINE-PROTEIN KINASE LOK-RELATED"/>
    <property type="match status" value="1"/>
</dbReference>
<dbReference type="FunCoup" id="F7DRP2">
    <property type="interactions" value="2329"/>
</dbReference>
<dbReference type="CDD" id="cd14019">
    <property type="entry name" value="STKc_Cdc7"/>
    <property type="match status" value="1"/>
</dbReference>
<dbReference type="SMART" id="SM00220">
    <property type="entry name" value="S_TKc"/>
    <property type="match status" value="1"/>
</dbReference>
<dbReference type="InParanoid" id="F7DRP2"/>
<dbReference type="Bgee" id="ENSXETG00000023034">
    <property type="expression patterns" value="Expressed in egg cell and 14 other cell types or tissues"/>
</dbReference>
<keyword evidence="4 7" id="KW-0547">Nucleotide-binding</keyword>
<evidence type="ECO:0000256" key="1">
    <source>
        <dbReference type="ARBA" id="ARBA00012513"/>
    </source>
</evidence>
<gene>
    <name evidence="9" type="primary">cdc7</name>
</gene>
<keyword evidence="3" id="KW-0808">Transferase</keyword>
<dbReference type="GeneTree" id="ENSGT00550000075011"/>
<evidence type="ECO:0000256" key="5">
    <source>
        <dbReference type="ARBA" id="ARBA00022777"/>
    </source>
</evidence>
<keyword evidence="6 7" id="KW-0067">ATP-binding</keyword>
<accession>F7DRP2</accession>
<dbReference type="PROSITE" id="PS00108">
    <property type="entry name" value="PROTEIN_KINASE_ST"/>
    <property type="match status" value="1"/>
</dbReference>
<evidence type="ECO:0000256" key="3">
    <source>
        <dbReference type="ARBA" id="ARBA00022679"/>
    </source>
</evidence>
<feature type="domain" description="Protein kinase" evidence="8">
    <location>
        <begin position="27"/>
        <end position="532"/>
    </location>
</feature>
<dbReference type="PANTHER" id="PTHR44167:SF23">
    <property type="entry name" value="CDC7 KINASE, ISOFORM A-RELATED"/>
    <property type="match status" value="1"/>
</dbReference>
<dbReference type="Gene3D" id="1.10.510.10">
    <property type="entry name" value="Transferase(Phosphotransferase) domain 1"/>
    <property type="match status" value="2"/>
</dbReference>
<protein>
    <recommendedName>
        <fullName evidence="1">non-specific serine/threonine protein kinase</fullName>
        <ecNumber evidence="1">2.7.11.1</ecNumber>
    </recommendedName>
</protein>
<dbReference type="InterPro" id="IPR008271">
    <property type="entry name" value="Ser/Thr_kinase_AS"/>
</dbReference>
<dbReference type="SUPFAM" id="SSF56112">
    <property type="entry name" value="Protein kinase-like (PK-like)"/>
    <property type="match status" value="1"/>
</dbReference>
<dbReference type="PROSITE" id="PS00107">
    <property type="entry name" value="PROTEIN_KINASE_ATP"/>
    <property type="match status" value="1"/>
</dbReference>
<dbReference type="InterPro" id="IPR000719">
    <property type="entry name" value="Prot_kinase_dom"/>
</dbReference>
<dbReference type="EC" id="2.7.11.1" evidence="1"/>
<dbReference type="HOGENOM" id="CLU_000288_118_1_1"/>
<evidence type="ECO:0000313" key="9">
    <source>
        <dbReference type="Ensembl" id="ENSXETP00000049791"/>
    </source>
</evidence>
<proteinExistence type="predicted"/>
<sequence length="587" mass="65389">MSSGDTAGVAKEIEKLYAAVPQLRNIFYIKSKIGEGTFSSVYLAIGRLRSGEDVTFALKHLIPTSHPTRIAAELQCLSVAGGEDNVMGVKYCFRNKDHVVIVMPYLEHECFADILHSLSLEETKEYMFNLLKALRRIHSFGIVHRDVKPSNFLYNRSLKKFALVDFGLAQGTPDTKIDLLKVLQPKKQGSCSQNHPYIISGNWVHQNIPVLRKVNHVSSKQSVKKQWSHSGTHISTGNHGQEGLFGSSAQRSVFGERNFNVHSAVTTDNTTLKAVKPSKMLDVTTRKLATRKTVSAKSTSSSVNKKASSICQTSLACDCYAKDQVCNICLARTRQVAPRAGTPGFRAPEVLTKCPHQTTAIDMWSAGIIFLSLLSGRYHFFNAADDMNALAQIMTIRGSKETIQASKCFGKNLLCSKELPSKDLKTLCEGLRSAVLLPNGDQHDIQKQRAALQMQIMENQDGWFSPESSNITHASSMVASCVSAPDNMDIEQSNHNGWDRVPNEAYHLLDRLLDMNPATRITAEEALIHPLFKNMRIDVIRRLSCYHHSQASDTQLLDFMSTWKNGKENLFTFGKQSLVQEQNVFLL</sequence>
<evidence type="ECO:0000256" key="4">
    <source>
        <dbReference type="ARBA" id="ARBA00022741"/>
    </source>
</evidence>
<dbReference type="GO" id="GO:0005524">
    <property type="term" value="F:ATP binding"/>
    <property type="evidence" value="ECO:0007669"/>
    <property type="project" value="UniProtKB-UniRule"/>
</dbReference>
<reference evidence="9" key="2">
    <citation type="submission" date="2011-06" db="UniProtKB">
        <authorList>
            <consortium name="Ensembl"/>
        </authorList>
    </citation>
    <scope>IDENTIFICATION</scope>
</reference>
<evidence type="ECO:0000256" key="2">
    <source>
        <dbReference type="ARBA" id="ARBA00022527"/>
    </source>
</evidence>
<dbReference type="FunFam" id="3.30.200.20:FF:000287">
    <property type="entry name" value="Cell division cycle 7-related protein kinase"/>
    <property type="match status" value="1"/>
</dbReference>
<dbReference type="InterPro" id="IPR017441">
    <property type="entry name" value="Protein_kinase_ATP_BS"/>
</dbReference>